<dbReference type="InterPro" id="IPR036390">
    <property type="entry name" value="WH_DNA-bd_sf"/>
</dbReference>
<feature type="domain" description="HTH lysR-type" evidence="5">
    <location>
        <begin position="1"/>
        <end position="58"/>
    </location>
</feature>
<proteinExistence type="inferred from homology"/>
<dbReference type="PANTHER" id="PTHR30126:SF39">
    <property type="entry name" value="HTH-TYPE TRANSCRIPTIONAL REGULATOR CYSL"/>
    <property type="match status" value="1"/>
</dbReference>
<reference evidence="6 7" key="1">
    <citation type="submission" date="2015-09" db="EMBL/GenBank/DDBJ databases">
        <authorList>
            <consortium name="Pathogen Informatics"/>
        </authorList>
    </citation>
    <scope>NUCLEOTIDE SEQUENCE [LARGE SCALE GENOMIC DNA]</scope>
    <source>
        <strain evidence="6 7">2789STDY5834858</strain>
    </source>
</reference>
<dbReference type="Gene3D" id="3.40.190.290">
    <property type="match status" value="1"/>
</dbReference>
<keyword evidence="3" id="KW-0238">DNA-binding</keyword>
<organism evidence="6 7">
    <name type="scientific">Sarcina ventriculi</name>
    <name type="common">Clostridium ventriculi</name>
    <dbReference type="NCBI Taxonomy" id="1267"/>
    <lineage>
        <taxon>Bacteria</taxon>
        <taxon>Bacillati</taxon>
        <taxon>Bacillota</taxon>
        <taxon>Clostridia</taxon>
        <taxon>Eubacteriales</taxon>
        <taxon>Clostridiaceae</taxon>
        <taxon>Sarcina</taxon>
    </lineage>
</organism>
<dbReference type="InterPro" id="IPR000847">
    <property type="entry name" value="LysR_HTH_N"/>
</dbReference>
<evidence type="ECO:0000259" key="5">
    <source>
        <dbReference type="PROSITE" id="PS50931"/>
    </source>
</evidence>
<comment type="similarity">
    <text evidence="1">Belongs to the LysR transcriptional regulatory family.</text>
</comment>
<keyword evidence="2" id="KW-0805">Transcription regulation</keyword>
<dbReference type="CDD" id="cd08420">
    <property type="entry name" value="PBP2_CysL_like"/>
    <property type="match status" value="1"/>
</dbReference>
<protein>
    <submittedName>
        <fullName evidence="6">HTH-type transcriptional activator CmpR</fullName>
    </submittedName>
</protein>
<sequence length="293" mass="34000">MNFRRLEIFYETAKNLSMTEASKKLYITQPSVSQAIKELEEEINSKLFDRIGKKLYLTHEGEIFLIYTRRILNLYEESNKILSEINDGERGKIYLGASSTIGTYILPEIMNNYCNDYKNIDISLKIGNTESIESLVLNNEIDFGFIEGNLKSDEIIKTIMWEDEIVFICNNKHRLSNLDFIDSNEIRKEKLIIREKGSGLREIVDNYLINNHITHNIFMELGNSEAIIRTVKNGLGIGCISLKCIENTNFGERIKILRLKNGAIKRKLYLIVHKDKLLTKNMKNFIEYAINNK</sequence>
<evidence type="ECO:0000313" key="7">
    <source>
        <dbReference type="Proteomes" id="UP000095488"/>
    </source>
</evidence>
<evidence type="ECO:0000256" key="1">
    <source>
        <dbReference type="ARBA" id="ARBA00009437"/>
    </source>
</evidence>
<dbReference type="Proteomes" id="UP000095488">
    <property type="component" value="Unassembled WGS sequence"/>
</dbReference>
<dbReference type="EMBL" id="CYZR01000002">
    <property type="protein sequence ID" value="CUN69364.1"/>
    <property type="molecule type" value="Genomic_DNA"/>
</dbReference>
<dbReference type="SUPFAM" id="SSF53850">
    <property type="entry name" value="Periplasmic binding protein-like II"/>
    <property type="match status" value="1"/>
</dbReference>
<dbReference type="PRINTS" id="PR00039">
    <property type="entry name" value="HTHLYSR"/>
</dbReference>
<accession>A0ABM9UNV5</accession>
<dbReference type="SUPFAM" id="SSF46785">
    <property type="entry name" value="Winged helix' DNA-binding domain"/>
    <property type="match status" value="1"/>
</dbReference>
<keyword evidence="7" id="KW-1185">Reference proteome</keyword>
<evidence type="ECO:0000256" key="4">
    <source>
        <dbReference type="ARBA" id="ARBA00023163"/>
    </source>
</evidence>
<dbReference type="Gene3D" id="1.10.10.10">
    <property type="entry name" value="Winged helix-like DNA-binding domain superfamily/Winged helix DNA-binding domain"/>
    <property type="match status" value="1"/>
</dbReference>
<keyword evidence="4" id="KW-0804">Transcription</keyword>
<dbReference type="InterPro" id="IPR005119">
    <property type="entry name" value="LysR_subst-bd"/>
</dbReference>
<dbReference type="PANTHER" id="PTHR30126">
    <property type="entry name" value="HTH-TYPE TRANSCRIPTIONAL REGULATOR"/>
    <property type="match status" value="1"/>
</dbReference>
<comment type="caution">
    <text evidence="6">The sequence shown here is derived from an EMBL/GenBank/DDBJ whole genome shotgun (WGS) entry which is preliminary data.</text>
</comment>
<evidence type="ECO:0000256" key="3">
    <source>
        <dbReference type="ARBA" id="ARBA00023125"/>
    </source>
</evidence>
<evidence type="ECO:0000256" key="2">
    <source>
        <dbReference type="ARBA" id="ARBA00023015"/>
    </source>
</evidence>
<dbReference type="PROSITE" id="PS50931">
    <property type="entry name" value="HTH_LYSR"/>
    <property type="match status" value="1"/>
</dbReference>
<evidence type="ECO:0000313" key="6">
    <source>
        <dbReference type="EMBL" id="CUN69364.1"/>
    </source>
</evidence>
<dbReference type="RefSeq" id="WP_055257999.1">
    <property type="nucleotide sequence ID" value="NZ_CABIXL010000002.1"/>
</dbReference>
<dbReference type="InterPro" id="IPR036388">
    <property type="entry name" value="WH-like_DNA-bd_sf"/>
</dbReference>
<name>A0ABM9UNV5_SARVE</name>
<gene>
    <name evidence="6" type="primary">cmpR</name>
    <name evidence="6" type="ORF">ERS852473_00872</name>
</gene>
<dbReference type="Pfam" id="PF00126">
    <property type="entry name" value="HTH_1"/>
    <property type="match status" value="1"/>
</dbReference>
<dbReference type="Pfam" id="PF03466">
    <property type="entry name" value="LysR_substrate"/>
    <property type="match status" value="1"/>
</dbReference>